<sequence>MASRAQRSDGRAVFERDGYECQHCRTDGESAGDDLRLFAVGRRSVDAAHPRSLVTLCVDCFERLDDPTASTAESRVLTADGLFRTIREITRTQSGAVSDVAEFASLATSLPATLEAGDRPPYAASRRRILLALAVVDAQFEAVDTADRSRLGGDVLEAFDAFADASARLRTRLSAVVDLVETVTSALGRCHVCFESLEADQSQCAECEITRLDVTEWRDANGTVRVDALFSTLNRSLERTSATTERVTDGATALAETLAD</sequence>
<organism evidence="1 2">
    <name type="scientific">Natribaculum luteum</name>
    <dbReference type="NCBI Taxonomy" id="1586232"/>
    <lineage>
        <taxon>Archaea</taxon>
        <taxon>Methanobacteriati</taxon>
        <taxon>Methanobacteriota</taxon>
        <taxon>Stenosarchaea group</taxon>
        <taxon>Halobacteria</taxon>
        <taxon>Halobacteriales</taxon>
        <taxon>Natrialbaceae</taxon>
        <taxon>Natribaculum</taxon>
    </lineage>
</organism>
<evidence type="ECO:0000313" key="1">
    <source>
        <dbReference type="EMBL" id="MFC4248670.1"/>
    </source>
</evidence>
<comment type="caution">
    <text evidence="1">The sequence shown here is derived from an EMBL/GenBank/DDBJ whole genome shotgun (WGS) entry which is preliminary data.</text>
</comment>
<keyword evidence="1" id="KW-0255">Endonuclease</keyword>
<name>A0ABD5P3H9_9EURY</name>
<keyword evidence="1" id="KW-0378">Hydrolase</keyword>
<proteinExistence type="predicted"/>
<dbReference type="GO" id="GO:0004519">
    <property type="term" value="F:endonuclease activity"/>
    <property type="evidence" value="ECO:0007669"/>
    <property type="project" value="UniProtKB-KW"/>
</dbReference>
<dbReference type="AlphaFoldDB" id="A0ABD5P3H9"/>
<reference evidence="1 2" key="1">
    <citation type="journal article" date="2014" name="Int. J. Syst. Evol. Microbiol.">
        <title>Complete genome sequence of Corynebacterium casei LMG S-19264T (=DSM 44701T), isolated from a smear-ripened cheese.</title>
        <authorList>
            <consortium name="US DOE Joint Genome Institute (JGI-PGF)"/>
            <person name="Walter F."/>
            <person name="Albersmeier A."/>
            <person name="Kalinowski J."/>
            <person name="Ruckert C."/>
        </authorList>
    </citation>
    <scope>NUCLEOTIDE SEQUENCE [LARGE SCALE GENOMIC DNA]</scope>
    <source>
        <strain evidence="1 2">IBRC-M 10912</strain>
    </source>
</reference>
<accession>A0ABD5P3H9</accession>
<gene>
    <name evidence="1" type="ORF">ACFOZ7_17355</name>
</gene>
<dbReference type="GeneID" id="71854147"/>
<keyword evidence="1" id="KW-0540">Nuclease</keyword>
<dbReference type="Proteomes" id="UP001595821">
    <property type="component" value="Unassembled WGS sequence"/>
</dbReference>
<protein>
    <submittedName>
        <fullName evidence="1">HNH endonuclease</fullName>
    </submittedName>
</protein>
<evidence type="ECO:0000313" key="2">
    <source>
        <dbReference type="Proteomes" id="UP001595821"/>
    </source>
</evidence>
<dbReference type="EMBL" id="JBHSDJ010000126">
    <property type="protein sequence ID" value="MFC4248670.1"/>
    <property type="molecule type" value="Genomic_DNA"/>
</dbReference>
<dbReference type="RefSeq" id="WP_246966239.1">
    <property type="nucleotide sequence ID" value="NZ_CP095397.1"/>
</dbReference>